<evidence type="ECO:0000259" key="1">
    <source>
        <dbReference type="Pfam" id="PF13843"/>
    </source>
</evidence>
<proteinExistence type="predicted"/>
<organism evidence="2 3">
    <name type="scientific">Notothenia coriiceps</name>
    <name type="common">black rockcod</name>
    <dbReference type="NCBI Taxonomy" id="8208"/>
    <lineage>
        <taxon>Eukaryota</taxon>
        <taxon>Metazoa</taxon>
        <taxon>Chordata</taxon>
        <taxon>Craniata</taxon>
        <taxon>Vertebrata</taxon>
        <taxon>Euteleostomi</taxon>
        <taxon>Actinopterygii</taxon>
        <taxon>Neopterygii</taxon>
        <taxon>Teleostei</taxon>
        <taxon>Neoteleostei</taxon>
        <taxon>Acanthomorphata</taxon>
        <taxon>Eupercaria</taxon>
        <taxon>Perciformes</taxon>
        <taxon>Notothenioidei</taxon>
        <taxon>Nototheniidae</taxon>
        <taxon>Notothenia</taxon>
    </lineage>
</organism>
<dbReference type="PANTHER" id="PTHR46599">
    <property type="entry name" value="PIGGYBAC TRANSPOSABLE ELEMENT-DERIVED PROTEIN 4"/>
    <property type="match status" value="1"/>
</dbReference>
<reference evidence="3" key="1">
    <citation type="submission" date="2025-08" db="UniProtKB">
        <authorList>
            <consortium name="RefSeq"/>
        </authorList>
    </citation>
    <scope>IDENTIFICATION</scope>
    <source>
        <tissue evidence="3">Muscle</tissue>
    </source>
</reference>
<dbReference type="Pfam" id="PF13843">
    <property type="entry name" value="DDE_Tnp_1_7"/>
    <property type="match status" value="1"/>
</dbReference>
<evidence type="ECO:0000313" key="2">
    <source>
        <dbReference type="Proteomes" id="UP000504611"/>
    </source>
</evidence>
<dbReference type="RefSeq" id="XP_010784271.1">
    <property type="nucleotide sequence ID" value="XM_010785969.1"/>
</dbReference>
<name>A0A6I9PEA6_9TELE</name>
<dbReference type="KEGG" id="ncc:104958244"/>
<dbReference type="OrthoDB" id="118105at2759"/>
<dbReference type="Proteomes" id="UP000504611">
    <property type="component" value="Unplaced"/>
</dbReference>
<dbReference type="GeneID" id="104958244"/>
<accession>A0A6I9PEA6</accession>
<feature type="domain" description="PiggyBac transposable element-derived protein" evidence="1">
    <location>
        <begin position="9"/>
        <end position="121"/>
    </location>
</feature>
<dbReference type="PANTHER" id="PTHR46599:SF3">
    <property type="entry name" value="PIGGYBAC TRANSPOSABLE ELEMENT-DERIVED PROTEIN 4"/>
    <property type="match status" value="1"/>
</dbReference>
<keyword evidence="2" id="KW-1185">Reference proteome</keyword>
<dbReference type="AlphaFoldDB" id="A0A6I9PEA6"/>
<gene>
    <name evidence="3" type="primary">LOC104958244</name>
</gene>
<dbReference type="InterPro" id="IPR029526">
    <property type="entry name" value="PGBD"/>
</dbReference>
<evidence type="ECO:0000313" key="3">
    <source>
        <dbReference type="RefSeq" id="XP_010784271.1"/>
    </source>
</evidence>
<protein>
    <submittedName>
        <fullName evidence="3">PiggyBac transposable element-derived protein 4-like</fullName>
    </submittedName>
</protein>
<sequence>MEFPRTELNDLPKKAERGDLRWIRRGKILFVKWMDTREVSMCSTVHEAFSGQTVQRKVKQAGVWQTKTVPVPDAVLDYNRSMGGVDVSDALIGYYSVHHKTMKWYKTFFYHFMEIAVVNSFLLYKELHKIRNDPAATKPHTQKSFREKLAAEMLEFAGVPAAAAAAAPSPPPLTCMPMYYGEDASASRKYCKNCSNAGYKRAKTPVYCRKCMVPLCFTSRKNCFKEWHDQTLQHSGCIQFCQCVVLYKKK</sequence>